<evidence type="ECO:0000313" key="3">
    <source>
        <dbReference type="EMBL" id="RHC13543.1"/>
    </source>
</evidence>
<gene>
    <name evidence="3" type="ORF">DW856_17270</name>
</gene>
<accession>A0A413YWX9</accession>
<dbReference type="AlphaFoldDB" id="A0A413YWX9"/>
<dbReference type="SUPFAM" id="SSF52540">
    <property type="entry name" value="P-loop containing nucleoside triphosphate hydrolases"/>
    <property type="match status" value="1"/>
</dbReference>
<dbReference type="InterPro" id="IPR027417">
    <property type="entry name" value="P-loop_NTPase"/>
</dbReference>
<dbReference type="Gene3D" id="3.40.50.300">
    <property type="entry name" value="P-loop containing nucleotide triphosphate hydrolases"/>
    <property type="match status" value="1"/>
</dbReference>
<evidence type="ECO:0000313" key="4">
    <source>
        <dbReference type="Proteomes" id="UP000283513"/>
    </source>
</evidence>
<evidence type="ECO:0000256" key="1">
    <source>
        <dbReference type="ARBA" id="ARBA00006611"/>
    </source>
</evidence>
<dbReference type="Gene3D" id="3.30.450.370">
    <property type="match status" value="1"/>
</dbReference>
<dbReference type="GO" id="GO:0016887">
    <property type="term" value="F:ATP hydrolysis activity"/>
    <property type="evidence" value="ECO:0007669"/>
    <property type="project" value="InterPro"/>
</dbReference>
<comment type="caution">
    <text evidence="3">The sequence shown here is derived from an EMBL/GenBank/DDBJ whole genome shotgun (WGS) entry which is preliminary data.</text>
</comment>
<dbReference type="EMBL" id="QSHO01000020">
    <property type="protein sequence ID" value="RHC13543.1"/>
    <property type="molecule type" value="Genomic_DNA"/>
</dbReference>
<dbReference type="Pfam" id="PF00437">
    <property type="entry name" value="T2SSE"/>
    <property type="match status" value="1"/>
</dbReference>
<sequence length="392" mass="44871">MPKIIIERTVDDYVDMLVSYFNTISNESFLKVSKGEITREEFLFDAENYLYKVLPQNRINDTEEIMVKFQSYLWGFSVLDPIIADEDITDIKVIFHNHIRIKKKGERMGAGVEFPSAKSYERFINSIATRNGKNLSLINSILSFTDNDSSDNWTLRFTIALDSVTSSREPVLHIRKLPKEHKSLTYFEKNGLLVNEKQNEYFKNRIREATGILIVGKTGSGKTIFYNGLLDYIPHSKAVLLIQDNEELNNKGKDIDYVPHPEMIFLHTLMTNGEGKVTYTLEDLARMAMLFDVDYIGIGEVKGGEAKYLLNCIMTGAIGMCTAHGSSVEDGMDKLADYVTYDTPYTKEQALEMLKRLNTVVYVQDFEIKDVAEVMGYDDVSKKLIYHHITFE</sequence>
<reference evidence="3 4" key="1">
    <citation type="submission" date="2018-08" db="EMBL/GenBank/DDBJ databases">
        <title>A genome reference for cultivated species of the human gut microbiota.</title>
        <authorList>
            <person name="Zou Y."/>
            <person name="Xue W."/>
            <person name="Luo G."/>
        </authorList>
    </citation>
    <scope>NUCLEOTIDE SEQUENCE [LARGE SCALE GENOMIC DNA]</scope>
    <source>
        <strain evidence="3 4">AM37-1AC</strain>
    </source>
</reference>
<organism evidence="3 4">
    <name type="scientific">Roseburia intestinalis</name>
    <dbReference type="NCBI Taxonomy" id="166486"/>
    <lineage>
        <taxon>Bacteria</taxon>
        <taxon>Bacillati</taxon>
        <taxon>Bacillota</taxon>
        <taxon>Clostridia</taxon>
        <taxon>Lachnospirales</taxon>
        <taxon>Lachnospiraceae</taxon>
        <taxon>Roseburia</taxon>
    </lineage>
</organism>
<dbReference type="Proteomes" id="UP000283513">
    <property type="component" value="Unassembled WGS sequence"/>
</dbReference>
<dbReference type="PANTHER" id="PTHR30486">
    <property type="entry name" value="TWITCHING MOTILITY PROTEIN PILT"/>
    <property type="match status" value="1"/>
</dbReference>
<dbReference type="RefSeq" id="WP_118599148.1">
    <property type="nucleotide sequence ID" value="NZ_QSHO01000020.1"/>
</dbReference>
<feature type="domain" description="Bacterial type II secretion system protein E" evidence="2">
    <location>
        <begin position="170"/>
        <end position="340"/>
    </location>
</feature>
<comment type="similarity">
    <text evidence="1">Belongs to the GSP E family.</text>
</comment>
<protein>
    <submittedName>
        <fullName evidence="3">CpaF family protein</fullName>
    </submittedName>
</protein>
<name>A0A413YWX9_9FIRM</name>
<proteinExistence type="inferred from homology"/>
<dbReference type="InterPro" id="IPR001482">
    <property type="entry name" value="T2SS/T4SS_dom"/>
</dbReference>
<dbReference type="InterPro" id="IPR050921">
    <property type="entry name" value="T4SS_GSP_E_ATPase"/>
</dbReference>
<dbReference type="PANTHER" id="PTHR30486:SF6">
    <property type="entry name" value="TYPE IV PILUS RETRACTATION ATPASE PILT"/>
    <property type="match status" value="1"/>
</dbReference>
<evidence type="ECO:0000259" key="2">
    <source>
        <dbReference type="Pfam" id="PF00437"/>
    </source>
</evidence>